<accession>A0ABQ2KNZ2</accession>
<dbReference type="SUPFAM" id="SSF51197">
    <property type="entry name" value="Clavaminate synthase-like"/>
    <property type="match status" value="1"/>
</dbReference>
<evidence type="ECO:0000313" key="3">
    <source>
        <dbReference type="Proteomes" id="UP000658127"/>
    </source>
</evidence>
<dbReference type="PANTHER" id="PTHR12461:SF105">
    <property type="entry name" value="HYPOXIA-INDUCIBLE FACTOR 1-ALPHA INHIBITOR"/>
    <property type="match status" value="1"/>
</dbReference>
<organism evidence="2 3">
    <name type="scientific">Nocardia rhizosphaerihabitans</name>
    <dbReference type="NCBI Taxonomy" id="1691570"/>
    <lineage>
        <taxon>Bacteria</taxon>
        <taxon>Bacillati</taxon>
        <taxon>Actinomycetota</taxon>
        <taxon>Actinomycetes</taxon>
        <taxon>Mycobacteriales</taxon>
        <taxon>Nocardiaceae</taxon>
        <taxon>Nocardia</taxon>
    </lineage>
</organism>
<feature type="domain" description="JmjC" evidence="1">
    <location>
        <begin position="103"/>
        <end position="263"/>
    </location>
</feature>
<dbReference type="PROSITE" id="PS51184">
    <property type="entry name" value="JMJC"/>
    <property type="match status" value="1"/>
</dbReference>
<dbReference type="Pfam" id="PF13621">
    <property type="entry name" value="Cupin_8"/>
    <property type="match status" value="1"/>
</dbReference>
<dbReference type="InterPro" id="IPR041667">
    <property type="entry name" value="Cupin_8"/>
</dbReference>
<keyword evidence="3" id="KW-1185">Reference proteome</keyword>
<comment type="caution">
    <text evidence="2">The sequence shown here is derived from an EMBL/GenBank/DDBJ whole genome shotgun (WGS) entry which is preliminary data.</text>
</comment>
<dbReference type="Proteomes" id="UP000658127">
    <property type="component" value="Unassembled WGS sequence"/>
</dbReference>
<protein>
    <recommendedName>
        <fullName evidence="1">JmjC domain-containing protein</fullName>
    </recommendedName>
</protein>
<proteinExistence type="predicted"/>
<name>A0ABQ2KNZ2_9NOCA</name>
<evidence type="ECO:0000313" key="2">
    <source>
        <dbReference type="EMBL" id="GGN88964.1"/>
    </source>
</evidence>
<dbReference type="EMBL" id="BMNE01000005">
    <property type="protein sequence ID" value="GGN88964.1"/>
    <property type="molecule type" value="Genomic_DNA"/>
</dbReference>
<gene>
    <name evidence="2" type="ORF">GCM10011610_46920</name>
</gene>
<dbReference type="PANTHER" id="PTHR12461">
    <property type="entry name" value="HYPOXIA-INDUCIBLE FACTOR 1 ALPHA INHIBITOR-RELATED"/>
    <property type="match status" value="1"/>
</dbReference>
<sequence>MKVVDLVPGQVAEIPRHSAADLDADTFWRSYVVAQRPVVITGAIADWPALQRWQDTEYLAAHAGDTEVTVARTFNPVPAKAFFDRAEKLPLAASLRNMADSEPTDVYSMPAFKLPERWLADLGRYSFLPERYDRRPILFPRNRVFVYRNAGTEWHHHGIDETLTTQLRGRKRVSVFELDAQTRKEFTRIIRSNLHHVNGGAKFFPPELSIVKYETIIEAGDVVYIPPRYWHGIDPYDNEIGITFAHCFRSPAEGIRQTLRWVGNGFK</sequence>
<dbReference type="Gene3D" id="2.60.120.650">
    <property type="entry name" value="Cupin"/>
    <property type="match status" value="1"/>
</dbReference>
<dbReference type="InterPro" id="IPR003347">
    <property type="entry name" value="JmjC_dom"/>
</dbReference>
<reference evidence="3" key="1">
    <citation type="journal article" date="2019" name="Int. J. Syst. Evol. Microbiol.">
        <title>The Global Catalogue of Microorganisms (GCM) 10K type strain sequencing project: providing services to taxonomists for standard genome sequencing and annotation.</title>
        <authorList>
            <consortium name="The Broad Institute Genomics Platform"/>
            <consortium name="The Broad Institute Genome Sequencing Center for Infectious Disease"/>
            <person name="Wu L."/>
            <person name="Ma J."/>
        </authorList>
    </citation>
    <scope>NUCLEOTIDE SEQUENCE [LARGE SCALE GENOMIC DNA]</scope>
    <source>
        <strain evidence="3">CGMCC 4.7329</strain>
    </source>
</reference>
<evidence type="ECO:0000259" key="1">
    <source>
        <dbReference type="PROSITE" id="PS51184"/>
    </source>
</evidence>